<comment type="catalytic activity">
    <reaction evidence="7">
        <text>shikimate + ATP = 3-phosphoshikimate + ADP + H(+)</text>
        <dbReference type="Rhea" id="RHEA:13121"/>
        <dbReference type="ChEBI" id="CHEBI:15378"/>
        <dbReference type="ChEBI" id="CHEBI:30616"/>
        <dbReference type="ChEBI" id="CHEBI:36208"/>
        <dbReference type="ChEBI" id="CHEBI:145989"/>
        <dbReference type="ChEBI" id="CHEBI:456216"/>
        <dbReference type="EC" id="2.7.1.71"/>
    </reaction>
</comment>
<dbReference type="HAMAP" id="MF_00109">
    <property type="entry name" value="Shikimate_kinase"/>
    <property type="match status" value="1"/>
</dbReference>
<keyword evidence="7" id="KW-0460">Magnesium</keyword>
<dbReference type="GO" id="GO:0000287">
    <property type="term" value="F:magnesium ion binding"/>
    <property type="evidence" value="ECO:0007669"/>
    <property type="project" value="UniProtKB-UniRule"/>
</dbReference>
<evidence type="ECO:0000256" key="1">
    <source>
        <dbReference type="ARBA" id="ARBA00022605"/>
    </source>
</evidence>
<protein>
    <recommendedName>
        <fullName evidence="7">Shikimate kinase</fullName>
        <shortName evidence="7">SK</shortName>
        <ecNumber evidence="7">2.7.1.71</ecNumber>
    </recommendedName>
</protein>
<keyword evidence="6 7" id="KW-0057">Aromatic amino acid biosynthesis</keyword>
<evidence type="ECO:0000256" key="2">
    <source>
        <dbReference type="ARBA" id="ARBA00022679"/>
    </source>
</evidence>
<dbReference type="CDD" id="cd00464">
    <property type="entry name" value="SK"/>
    <property type="match status" value="1"/>
</dbReference>
<dbReference type="GO" id="GO:0005829">
    <property type="term" value="C:cytosol"/>
    <property type="evidence" value="ECO:0007669"/>
    <property type="project" value="TreeGrafter"/>
</dbReference>
<dbReference type="RefSeq" id="WP_128212845.1">
    <property type="nucleotide sequence ID" value="NZ_CP025746.1"/>
</dbReference>
<organism evidence="8 9">
    <name type="scientific">Clostridium manihotivorum</name>
    <dbReference type="NCBI Taxonomy" id="2320868"/>
    <lineage>
        <taxon>Bacteria</taxon>
        <taxon>Bacillati</taxon>
        <taxon>Bacillota</taxon>
        <taxon>Clostridia</taxon>
        <taxon>Eubacteriales</taxon>
        <taxon>Clostridiaceae</taxon>
        <taxon>Clostridium</taxon>
    </lineage>
</organism>
<dbReference type="PANTHER" id="PTHR21087:SF16">
    <property type="entry name" value="SHIKIMATE KINASE 1, CHLOROPLASTIC"/>
    <property type="match status" value="1"/>
</dbReference>
<comment type="similarity">
    <text evidence="7">Belongs to the shikimate kinase family.</text>
</comment>
<gene>
    <name evidence="7" type="primary">aroK</name>
    <name evidence="8" type="ORF">C1I91_10530</name>
</gene>
<accession>A0A3R5QTC2</accession>
<keyword evidence="3 7" id="KW-0547">Nucleotide-binding</keyword>
<evidence type="ECO:0000256" key="4">
    <source>
        <dbReference type="ARBA" id="ARBA00022777"/>
    </source>
</evidence>
<dbReference type="EC" id="2.7.1.71" evidence="7"/>
<dbReference type="Proteomes" id="UP000286268">
    <property type="component" value="Chromosome"/>
</dbReference>
<evidence type="ECO:0000313" key="9">
    <source>
        <dbReference type="Proteomes" id="UP000286268"/>
    </source>
</evidence>
<dbReference type="GO" id="GO:0008652">
    <property type="term" value="P:amino acid biosynthetic process"/>
    <property type="evidence" value="ECO:0007669"/>
    <property type="project" value="UniProtKB-KW"/>
</dbReference>
<dbReference type="GO" id="GO:0004765">
    <property type="term" value="F:shikimate kinase activity"/>
    <property type="evidence" value="ECO:0007669"/>
    <property type="project" value="UniProtKB-UniRule"/>
</dbReference>
<feature type="binding site" evidence="7">
    <location>
        <position position="15"/>
    </location>
    <ligand>
        <name>Mg(2+)</name>
        <dbReference type="ChEBI" id="CHEBI:18420"/>
    </ligand>
</feature>
<keyword evidence="7" id="KW-0963">Cytoplasm</keyword>
<evidence type="ECO:0000256" key="5">
    <source>
        <dbReference type="ARBA" id="ARBA00022840"/>
    </source>
</evidence>
<dbReference type="InterPro" id="IPR000623">
    <property type="entry name" value="Shikimate_kinase/TSH1"/>
</dbReference>
<evidence type="ECO:0000256" key="3">
    <source>
        <dbReference type="ARBA" id="ARBA00022741"/>
    </source>
</evidence>
<feature type="binding site" evidence="7">
    <location>
        <position position="136"/>
    </location>
    <ligand>
        <name>substrate</name>
    </ligand>
</feature>
<dbReference type="Gene3D" id="3.40.50.300">
    <property type="entry name" value="P-loop containing nucleotide triphosphate hydrolases"/>
    <property type="match status" value="1"/>
</dbReference>
<comment type="subcellular location">
    <subcellularLocation>
        <location evidence="7">Cytoplasm</location>
    </subcellularLocation>
</comment>
<feature type="binding site" evidence="7">
    <location>
        <begin position="11"/>
        <end position="16"/>
    </location>
    <ligand>
        <name>ATP</name>
        <dbReference type="ChEBI" id="CHEBI:30616"/>
    </ligand>
</feature>
<keyword evidence="1 7" id="KW-0028">Amino-acid biosynthesis</keyword>
<comment type="cofactor">
    <cofactor evidence="7">
        <name>Mg(2+)</name>
        <dbReference type="ChEBI" id="CHEBI:18420"/>
    </cofactor>
    <text evidence="7">Binds 1 Mg(2+) ion per subunit.</text>
</comment>
<comment type="caution">
    <text evidence="7">Lacks conserved residue(s) required for the propagation of feature annotation.</text>
</comment>
<dbReference type="AlphaFoldDB" id="A0A3R5QTC2"/>
<dbReference type="InterPro" id="IPR031322">
    <property type="entry name" value="Shikimate/glucono_kinase"/>
</dbReference>
<dbReference type="Pfam" id="PF01202">
    <property type="entry name" value="SKI"/>
    <property type="match status" value="1"/>
</dbReference>
<comment type="function">
    <text evidence="7">Catalyzes the specific phosphorylation of the 3-hydroxyl group of shikimic acid using ATP as a cosubstrate.</text>
</comment>
<feature type="binding site" evidence="7">
    <location>
        <position position="117"/>
    </location>
    <ligand>
        <name>ATP</name>
        <dbReference type="ChEBI" id="CHEBI:30616"/>
    </ligand>
</feature>
<feature type="binding site" evidence="7">
    <location>
        <position position="80"/>
    </location>
    <ligand>
        <name>substrate</name>
    </ligand>
</feature>
<dbReference type="GO" id="GO:0009073">
    <property type="term" value="P:aromatic amino acid family biosynthetic process"/>
    <property type="evidence" value="ECO:0007669"/>
    <property type="project" value="UniProtKB-KW"/>
</dbReference>
<dbReference type="PANTHER" id="PTHR21087">
    <property type="entry name" value="SHIKIMATE KINASE"/>
    <property type="match status" value="1"/>
</dbReference>
<keyword evidence="7" id="KW-0479">Metal-binding</keyword>
<dbReference type="EMBL" id="CP025746">
    <property type="protein sequence ID" value="QAA32055.1"/>
    <property type="molecule type" value="Genomic_DNA"/>
</dbReference>
<dbReference type="GO" id="GO:0005524">
    <property type="term" value="F:ATP binding"/>
    <property type="evidence" value="ECO:0007669"/>
    <property type="project" value="UniProtKB-UniRule"/>
</dbReference>
<keyword evidence="9" id="KW-1185">Reference proteome</keyword>
<dbReference type="SUPFAM" id="SSF52540">
    <property type="entry name" value="P-loop containing nucleoside triphosphate hydrolases"/>
    <property type="match status" value="1"/>
</dbReference>
<evidence type="ECO:0000256" key="6">
    <source>
        <dbReference type="ARBA" id="ARBA00023141"/>
    </source>
</evidence>
<name>A0A3R5QTC2_9CLOT</name>
<feature type="binding site" evidence="7">
    <location>
        <position position="57"/>
    </location>
    <ligand>
        <name>substrate</name>
    </ligand>
</feature>
<sequence length="172" mass="19641">MDNLILVGMPCSGKTTVGQILAEKIKMEFFDSDDYIKSKTQKSIEDIFSEYGEGYFRELERDVILDEISVFHNTIVSTGGGMPTKFDNMERLKKCGTVIYLKNTVENLNERLDRKNRPLFKDPNAIKTLEELLNTRNSIYEKADIIIDCASATPEEICDKILVSINSMNIHF</sequence>
<keyword evidence="5 7" id="KW-0067">ATP-binding</keyword>
<dbReference type="OrthoDB" id="9800332at2"/>
<evidence type="ECO:0000256" key="7">
    <source>
        <dbReference type="HAMAP-Rule" id="MF_00109"/>
    </source>
</evidence>
<proteinExistence type="inferred from homology"/>
<keyword evidence="2 7" id="KW-0808">Transferase</keyword>
<dbReference type="UniPathway" id="UPA00053">
    <property type="reaction ID" value="UER00088"/>
</dbReference>
<dbReference type="PRINTS" id="PR01100">
    <property type="entry name" value="SHIKIMTKNASE"/>
</dbReference>
<dbReference type="KEGG" id="cmah:C1I91_10530"/>
<evidence type="ECO:0000313" key="8">
    <source>
        <dbReference type="EMBL" id="QAA32055.1"/>
    </source>
</evidence>
<dbReference type="GO" id="GO:0009423">
    <property type="term" value="P:chorismate biosynthetic process"/>
    <property type="evidence" value="ECO:0007669"/>
    <property type="project" value="UniProtKB-UniRule"/>
</dbReference>
<comment type="subunit">
    <text evidence="7">Monomer.</text>
</comment>
<feature type="binding site" evidence="7">
    <location>
        <position position="33"/>
    </location>
    <ligand>
        <name>substrate</name>
    </ligand>
</feature>
<keyword evidence="4 7" id="KW-0418">Kinase</keyword>
<dbReference type="InterPro" id="IPR027417">
    <property type="entry name" value="P-loop_NTPase"/>
</dbReference>
<reference evidence="8 9" key="1">
    <citation type="submission" date="2018-01" db="EMBL/GenBank/DDBJ databases">
        <title>Genome Sequencing and Assembly of Anaerobacter polyendosporus strain CT4.</title>
        <authorList>
            <person name="Tachaapaikoon C."/>
            <person name="Sutheeworapong S."/>
            <person name="Jenjaroenpun P."/>
            <person name="Wongsurawat T."/>
            <person name="Nookeaw I."/>
            <person name="Cheawchanlertfa P."/>
            <person name="Kosugi A."/>
            <person name="Cheevadhanarak S."/>
            <person name="Ratanakhanokchai K."/>
        </authorList>
    </citation>
    <scope>NUCLEOTIDE SEQUENCE [LARGE SCALE GENOMIC DNA]</scope>
    <source>
        <strain evidence="8 9">CT4</strain>
    </source>
</reference>
<comment type="pathway">
    <text evidence="7">Metabolic intermediate biosynthesis; chorismate biosynthesis; chorismate from D-erythrose 4-phosphate and phosphoenolpyruvate: step 5/7.</text>
</comment>